<evidence type="ECO:0000313" key="2">
    <source>
        <dbReference type="EMBL" id="PND47991.1"/>
    </source>
</evidence>
<keyword evidence="1" id="KW-0812">Transmembrane</keyword>
<dbReference type="RefSeq" id="WP_102777215.1">
    <property type="nucleotide sequence ID" value="NZ_CBCSGP010000002.1"/>
</dbReference>
<feature type="transmembrane region" description="Helical" evidence="1">
    <location>
        <begin position="156"/>
        <end position="181"/>
    </location>
</feature>
<proteinExistence type="predicted"/>
<accession>A0A2N8LCV8</accession>
<feature type="transmembrane region" description="Helical" evidence="1">
    <location>
        <begin position="94"/>
        <end position="114"/>
    </location>
</feature>
<reference evidence="2 3" key="1">
    <citation type="submission" date="2015-12" db="EMBL/GenBank/DDBJ databases">
        <title>Streptococcus penaeicida sp. nov.</title>
        <authorList>
            <person name="Gomez-Gil B."/>
            <person name="Morales-Covarrubias M."/>
        </authorList>
    </citation>
    <scope>NUCLEOTIDE SEQUENCE [LARGE SCALE GENOMIC DNA]</scope>
    <source>
        <strain evidence="2 3">CAIM 1838</strain>
    </source>
</reference>
<feature type="transmembrane region" description="Helical" evidence="1">
    <location>
        <begin position="126"/>
        <end position="150"/>
    </location>
</feature>
<dbReference type="GO" id="GO:0022857">
    <property type="term" value="F:transmembrane transporter activity"/>
    <property type="evidence" value="ECO:0007669"/>
    <property type="project" value="InterPro"/>
</dbReference>
<keyword evidence="1" id="KW-0472">Membrane</keyword>
<evidence type="ECO:0000256" key="1">
    <source>
        <dbReference type="SAM" id="Phobius"/>
    </source>
</evidence>
<keyword evidence="3" id="KW-1185">Reference proteome</keyword>
<dbReference type="AlphaFoldDB" id="A0A2N8LCV8"/>
<protein>
    <submittedName>
        <fullName evidence="2">Pantothenic acid transporter pant</fullName>
    </submittedName>
</protein>
<feature type="transmembrane region" description="Helical" evidence="1">
    <location>
        <begin position="12"/>
        <end position="30"/>
    </location>
</feature>
<dbReference type="OrthoDB" id="9813540at2"/>
<keyword evidence="1" id="KW-1133">Transmembrane helix</keyword>
<feature type="transmembrane region" description="Helical" evidence="1">
    <location>
        <begin position="36"/>
        <end position="53"/>
    </location>
</feature>
<name>A0A2N8LCV8_9STRE</name>
<dbReference type="Pfam" id="PF12822">
    <property type="entry name" value="ECF_trnsprt"/>
    <property type="match status" value="1"/>
</dbReference>
<feature type="transmembrane region" description="Helical" evidence="1">
    <location>
        <begin position="60"/>
        <end position="82"/>
    </location>
</feature>
<sequence>MKTRKSSDIATISIFFAIMLLIHFISSFVFNIWPVPIKPTLVHIPVIVASIIYGPKIGSILGGLMGIISLITNTIVLLPTSYLFSPFVENGNLYSLMIAIVPRVLIGITPYFCYKLFKNKAGLITAGILGSLTNTIFVLGGIFVFFASVFGGNIKALLAGIVSTNAIAEMIISAIVVLAIVPTLTKLKK</sequence>
<dbReference type="Proteomes" id="UP000235963">
    <property type="component" value="Unassembled WGS sequence"/>
</dbReference>
<gene>
    <name evidence="2" type="ORF">AT575_03705</name>
</gene>
<evidence type="ECO:0000313" key="3">
    <source>
        <dbReference type="Proteomes" id="UP000235963"/>
    </source>
</evidence>
<dbReference type="Gene3D" id="1.10.1760.20">
    <property type="match status" value="1"/>
</dbReference>
<dbReference type="InterPro" id="IPR024529">
    <property type="entry name" value="ECF_trnsprt_substrate-spec"/>
</dbReference>
<organism evidence="2 3">
    <name type="scientific">Streptococcus penaeicida</name>
    <dbReference type="NCBI Taxonomy" id="1765960"/>
    <lineage>
        <taxon>Bacteria</taxon>
        <taxon>Bacillati</taxon>
        <taxon>Bacillota</taxon>
        <taxon>Bacilli</taxon>
        <taxon>Lactobacillales</taxon>
        <taxon>Streptococcaceae</taxon>
        <taxon>Streptococcus</taxon>
    </lineage>
</organism>
<dbReference type="EMBL" id="LOCM01000015">
    <property type="protein sequence ID" value="PND47991.1"/>
    <property type="molecule type" value="Genomic_DNA"/>
</dbReference>
<comment type="caution">
    <text evidence="2">The sequence shown here is derived from an EMBL/GenBank/DDBJ whole genome shotgun (WGS) entry which is preliminary data.</text>
</comment>